<evidence type="ECO:0000256" key="4">
    <source>
        <dbReference type="ARBA" id="ARBA00022989"/>
    </source>
</evidence>
<dbReference type="AlphaFoldDB" id="D3B3R0"/>
<dbReference type="Gene3D" id="1.20.1250.20">
    <property type="entry name" value="MFS general substrate transporter like domains"/>
    <property type="match status" value="1"/>
</dbReference>
<dbReference type="GO" id="GO:0022857">
    <property type="term" value="F:transmembrane transporter activity"/>
    <property type="evidence" value="ECO:0007669"/>
    <property type="project" value="InterPro"/>
</dbReference>
<dbReference type="InParanoid" id="D3B3R0"/>
<sequence>MPTEDINNNQEVEFDHVPVGDVLSSESTTEICIADQTANDQIIVNNKIPHAMYFIVGNEVCERFSYYGLKTILSIYCTDYMGYTDDSATVLISAFNFLGYAFPLVGAYFADARIGKYKTILYFSMLYCVGGIILSVTSVDGVTGSSPSNRSSWGLILGLLLIAISMGGIKPSVSAFCGDQLQSNQKGLLQKVFQIFYWSINLGSFFSTILTPMLRKYTTYWIAFGVPAVLLILSTIIFVIGSKRYINRPVAGSVLLDSCKVIGCAVKEKVRSKRDGYDDRYYNNHWIDRAKVKHDPKMVDSVRAALKVMLIFVPMPFFWALYDQTSSRWTQSAEKMDLSVTSNFSFEPDQIQAVNPLLIMILVPVFEYCLYRPLKRRNINFSPLLRMVVGMWLAVATFLLAMFVERKIESEENVSIFWQLPQYVLLTCAEILISITGLEFSYSQAPASMKSMIMSLWLFTDSIGNLIIIVVIESFSITPQWKEYLVFALIMTVPTIVFMYIAYKYQPVDPSIYEYEETDKSPKSIELEEKKQDIKKRNINESQRHLEESTDTLSLDH</sequence>
<comment type="subcellular location">
    <subcellularLocation>
        <location evidence="1 6">Membrane</location>
        <topology evidence="1 6">Multi-pass membrane protein</topology>
    </subcellularLocation>
</comment>
<evidence type="ECO:0000256" key="2">
    <source>
        <dbReference type="ARBA" id="ARBA00005982"/>
    </source>
</evidence>
<accession>D3B3R0</accession>
<protein>
    <recommendedName>
        <fullName evidence="11">Peptide transporter</fullName>
    </recommendedName>
</protein>
<evidence type="ECO:0008006" key="11">
    <source>
        <dbReference type="Google" id="ProtNLM"/>
    </source>
</evidence>
<comment type="caution">
    <text evidence="9">The sequence shown here is derived from an EMBL/GenBank/DDBJ whole genome shotgun (WGS) entry which is preliminary data.</text>
</comment>
<feature type="transmembrane region" description="Helical" evidence="8">
    <location>
        <begin position="220"/>
        <end position="240"/>
    </location>
</feature>
<evidence type="ECO:0000256" key="3">
    <source>
        <dbReference type="ARBA" id="ARBA00022692"/>
    </source>
</evidence>
<feature type="transmembrane region" description="Helical" evidence="8">
    <location>
        <begin position="484"/>
        <end position="503"/>
    </location>
</feature>
<feature type="transmembrane region" description="Helical" evidence="8">
    <location>
        <begin position="195"/>
        <end position="214"/>
    </location>
</feature>
<evidence type="ECO:0000313" key="9">
    <source>
        <dbReference type="EMBL" id="EFA83958.1"/>
    </source>
</evidence>
<dbReference type="OMA" id="QMMGVWF"/>
<proteinExistence type="inferred from homology"/>
<dbReference type="PROSITE" id="PS01023">
    <property type="entry name" value="PTR2_2"/>
    <property type="match status" value="1"/>
</dbReference>
<name>D3B3R0_HETP5</name>
<comment type="similarity">
    <text evidence="2 6">Belongs to the major facilitator superfamily. Proton-dependent oligopeptide transporter (POT/PTR) (TC 2.A.17) family.</text>
</comment>
<dbReference type="Pfam" id="PF00854">
    <property type="entry name" value="PTR2"/>
    <property type="match status" value="1"/>
</dbReference>
<evidence type="ECO:0000313" key="10">
    <source>
        <dbReference type="Proteomes" id="UP000001396"/>
    </source>
</evidence>
<feature type="transmembrane region" description="Helical" evidence="8">
    <location>
        <begin position="88"/>
        <end position="108"/>
    </location>
</feature>
<evidence type="ECO:0000256" key="7">
    <source>
        <dbReference type="SAM" id="MobiDB-lite"/>
    </source>
</evidence>
<keyword evidence="4 8" id="KW-1133">Transmembrane helix</keyword>
<organism evidence="9 10">
    <name type="scientific">Heterostelium pallidum (strain ATCC 26659 / Pp 5 / PN500)</name>
    <name type="common">Cellular slime mold</name>
    <name type="synonym">Polysphondylium pallidum</name>
    <dbReference type="NCBI Taxonomy" id="670386"/>
    <lineage>
        <taxon>Eukaryota</taxon>
        <taxon>Amoebozoa</taxon>
        <taxon>Evosea</taxon>
        <taxon>Eumycetozoa</taxon>
        <taxon>Dictyostelia</taxon>
        <taxon>Acytosteliales</taxon>
        <taxon>Acytosteliaceae</taxon>
        <taxon>Heterostelium</taxon>
    </lineage>
</organism>
<dbReference type="GO" id="GO:0016020">
    <property type="term" value="C:membrane"/>
    <property type="evidence" value="ECO:0007669"/>
    <property type="project" value="UniProtKB-SubCell"/>
</dbReference>
<dbReference type="InterPro" id="IPR018456">
    <property type="entry name" value="PTR2_symporter_CS"/>
</dbReference>
<reference evidence="9 10" key="1">
    <citation type="journal article" date="2011" name="Genome Res.">
        <title>Phylogeny-wide analysis of social amoeba genomes highlights ancient origins for complex intercellular communication.</title>
        <authorList>
            <person name="Heidel A.J."/>
            <person name="Lawal H.M."/>
            <person name="Felder M."/>
            <person name="Schilde C."/>
            <person name="Helps N.R."/>
            <person name="Tunggal B."/>
            <person name="Rivero F."/>
            <person name="John U."/>
            <person name="Schleicher M."/>
            <person name="Eichinger L."/>
            <person name="Platzer M."/>
            <person name="Noegel A.A."/>
            <person name="Schaap P."/>
            <person name="Gloeckner G."/>
        </authorList>
    </citation>
    <scope>NUCLEOTIDE SEQUENCE [LARGE SCALE GENOMIC DNA]</scope>
    <source>
        <strain evidence="10">ATCC 26659 / Pp 5 / PN500</strain>
    </source>
</reference>
<dbReference type="PANTHER" id="PTHR11654">
    <property type="entry name" value="OLIGOPEPTIDE TRANSPORTER-RELATED"/>
    <property type="match status" value="1"/>
</dbReference>
<dbReference type="RefSeq" id="XP_020436075.1">
    <property type="nucleotide sequence ID" value="XM_020574003.1"/>
</dbReference>
<dbReference type="EMBL" id="ADBJ01000010">
    <property type="protein sequence ID" value="EFA83958.1"/>
    <property type="molecule type" value="Genomic_DNA"/>
</dbReference>
<dbReference type="GeneID" id="31358551"/>
<dbReference type="CDD" id="cd17347">
    <property type="entry name" value="MFS_SLC15A1_2_like"/>
    <property type="match status" value="1"/>
</dbReference>
<feature type="transmembrane region" description="Helical" evidence="8">
    <location>
        <begin position="353"/>
        <end position="371"/>
    </location>
</feature>
<feature type="transmembrane region" description="Helical" evidence="8">
    <location>
        <begin position="151"/>
        <end position="169"/>
    </location>
</feature>
<feature type="transmembrane region" description="Helical" evidence="8">
    <location>
        <begin position="423"/>
        <end position="442"/>
    </location>
</feature>
<evidence type="ECO:0000256" key="8">
    <source>
        <dbReference type="SAM" id="Phobius"/>
    </source>
</evidence>
<evidence type="ECO:0000256" key="1">
    <source>
        <dbReference type="ARBA" id="ARBA00004141"/>
    </source>
</evidence>
<dbReference type="GO" id="GO:0006857">
    <property type="term" value="P:oligopeptide transport"/>
    <property type="evidence" value="ECO:0007669"/>
    <property type="project" value="InterPro"/>
</dbReference>
<keyword evidence="10" id="KW-1185">Reference proteome</keyword>
<keyword evidence="6" id="KW-0813">Transport</keyword>
<dbReference type="InterPro" id="IPR000109">
    <property type="entry name" value="POT_fam"/>
</dbReference>
<gene>
    <name evidence="9" type="ORF">PPL_03028</name>
</gene>
<dbReference type="SUPFAM" id="SSF103473">
    <property type="entry name" value="MFS general substrate transporter"/>
    <property type="match status" value="1"/>
</dbReference>
<dbReference type="Proteomes" id="UP000001396">
    <property type="component" value="Unassembled WGS sequence"/>
</dbReference>
<evidence type="ECO:0000256" key="5">
    <source>
        <dbReference type="ARBA" id="ARBA00023136"/>
    </source>
</evidence>
<dbReference type="InterPro" id="IPR036259">
    <property type="entry name" value="MFS_trans_sf"/>
</dbReference>
<feature type="transmembrane region" description="Helical" evidence="8">
    <location>
        <begin position="454"/>
        <end position="472"/>
    </location>
</feature>
<keyword evidence="3 6" id="KW-0812">Transmembrane</keyword>
<feature type="region of interest" description="Disordered" evidence="7">
    <location>
        <begin position="532"/>
        <end position="557"/>
    </location>
</feature>
<evidence type="ECO:0000256" key="6">
    <source>
        <dbReference type="RuleBase" id="RU003755"/>
    </source>
</evidence>
<feature type="transmembrane region" description="Helical" evidence="8">
    <location>
        <begin position="383"/>
        <end position="403"/>
    </location>
</feature>
<dbReference type="STRING" id="670386.D3B3R0"/>
<feature type="transmembrane region" description="Helical" evidence="8">
    <location>
        <begin position="120"/>
        <end position="139"/>
    </location>
</feature>
<feature type="transmembrane region" description="Helical" evidence="8">
    <location>
        <begin position="304"/>
        <end position="322"/>
    </location>
</feature>
<keyword evidence="5 8" id="KW-0472">Membrane</keyword>
<dbReference type="FunCoup" id="D3B3R0">
    <property type="interactions" value="51"/>
</dbReference>